<reference evidence="6" key="1">
    <citation type="submission" date="2025-08" db="UniProtKB">
        <authorList>
            <consortium name="RefSeq"/>
        </authorList>
    </citation>
    <scope>IDENTIFICATION</scope>
</reference>
<dbReference type="Pfam" id="PF21032">
    <property type="entry name" value="PROPPIN"/>
    <property type="match status" value="1"/>
</dbReference>
<keyword evidence="3" id="KW-0677">Repeat</keyword>
<dbReference type="Gene3D" id="2.130.10.10">
    <property type="entry name" value="YVTN repeat-like/Quinoprotein amine dehydrogenase"/>
    <property type="match status" value="1"/>
</dbReference>
<dbReference type="InterPro" id="IPR048720">
    <property type="entry name" value="PROPPIN"/>
</dbReference>
<name>A0AB40BWE3_DIOCR</name>
<protein>
    <submittedName>
        <fullName evidence="6">Autophagy-related protein 18c-like isoform X2</fullName>
    </submittedName>
</protein>
<dbReference type="RefSeq" id="XP_039131747.1">
    <property type="nucleotide sequence ID" value="XM_039275813.1"/>
</dbReference>
<dbReference type="InterPro" id="IPR036322">
    <property type="entry name" value="WD40_repeat_dom_sf"/>
</dbReference>
<dbReference type="InterPro" id="IPR001680">
    <property type="entry name" value="WD40_rpt"/>
</dbReference>
<proteinExistence type="inferred from homology"/>
<dbReference type="InterPro" id="IPR015943">
    <property type="entry name" value="WD40/YVTN_repeat-like_dom_sf"/>
</dbReference>
<dbReference type="SMART" id="SM00320">
    <property type="entry name" value="WD40"/>
    <property type="match status" value="2"/>
</dbReference>
<dbReference type="AlphaFoldDB" id="A0AB40BWE3"/>
<comment type="subcellular location">
    <subcellularLocation>
        <location evidence="1">Preautophagosomal structure membrane</location>
        <topology evidence="1">Peripheral membrane protein</topology>
    </subcellularLocation>
</comment>
<organism evidence="5 6">
    <name type="scientific">Dioscorea cayennensis subsp. rotundata</name>
    <name type="common">White Guinea yam</name>
    <name type="synonym">Dioscorea rotundata</name>
    <dbReference type="NCBI Taxonomy" id="55577"/>
    <lineage>
        <taxon>Eukaryota</taxon>
        <taxon>Viridiplantae</taxon>
        <taxon>Streptophyta</taxon>
        <taxon>Embryophyta</taxon>
        <taxon>Tracheophyta</taxon>
        <taxon>Spermatophyta</taxon>
        <taxon>Magnoliopsida</taxon>
        <taxon>Liliopsida</taxon>
        <taxon>Dioscoreales</taxon>
        <taxon>Dioscoreaceae</taxon>
        <taxon>Dioscorea</taxon>
    </lineage>
</organism>
<gene>
    <name evidence="6" type="primary">LOC120268384</name>
</gene>
<dbReference type="SUPFAM" id="SSF50978">
    <property type="entry name" value="WD40 repeat-like"/>
    <property type="match status" value="1"/>
</dbReference>
<evidence type="ECO:0000256" key="3">
    <source>
        <dbReference type="ARBA" id="ARBA00022737"/>
    </source>
</evidence>
<dbReference type="GO" id="GO:0034045">
    <property type="term" value="C:phagophore assembly site membrane"/>
    <property type="evidence" value="ECO:0007669"/>
    <property type="project" value="UniProtKB-SubCell"/>
</dbReference>
<keyword evidence="5" id="KW-1185">Reference proteome</keyword>
<keyword evidence="2" id="KW-0853">WD repeat</keyword>
<evidence type="ECO:0000256" key="2">
    <source>
        <dbReference type="ARBA" id="ARBA00022574"/>
    </source>
</evidence>
<sequence>MSVKDVSFRLSWQTGQVRVEHFGLLVTKFISAHEPSIACLTLTMDGLLLATASVKGTLIRIFNTMDGTRLLEVHRGVDKAEIYSISLCPTVQWLAASSDKGTVHLLCLRVRVSGEGASAQTTSGQAPGMVHQNSSTSLDAFISPNMGANANSSLSFMIRMKHFFGVYCQSTLVRSGPLLNFTYQKFLDILLHLEVKILLWLSAWMAALCA</sequence>
<comment type="similarity">
    <text evidence="4">Belongs to the WD repeat PROPPIN family.</text>
</comment>
<dbReference type="PANTHER" id="PTHR11227">
    <property type="entry name" value="WD-REPEAT PROTEIN INTERACTING WITH PHOSPHOINOSIDES WIPI -RELATED"/>
    <property type="match status" value="1"/>
</dbReference>
<dbReference type="GeneID" id="120268384"/>
<evidence type="ECO:0000256" key="4">
    <source>
        <dbReference type="ARBA" id="ARBA00025740"/>
    </source>
</evidence>
<evidence type="ECO:0000313" key="6">
    <source>
        <dbReference type="RefSeq" id="XP_039131747.1"/>
    </source>
</evidence>
<accession>A0AB40BWE3</accession>
<evidence type="ECO:0000313" key="5">
    <source>
        <dbReference type="Proteomes" id="UP001515500"/>
    </source>
</evidence>
<evidence type="ECO:0000256" key="1">
    <source>
        <dbReference type="ARBA" id="ARBA00004623"/>
    </source>
</evidence>
<dbReference type="Proteomes" id="UP001515500">
    <property type="component" value="Chromosome 9"/>
</dbReference>